<name>A0A7C1P427_THEPE</name>
<comment type="caution">
    <text evidence="1">The sequence shown here is derived from an EMBL/GenBank/DDBJ whole genome shotgun (WGS) entry which is preliminary data.</text>
</comment>
<organism evidence="1">
    <name type="scientific">Thermofilum pendens</name>
    <dbReference type="NCBI Taxonomy" id="2269"/>
    <lineage>
        <taxon>Archaea</taxon>
        <taxon>Thermoproteota</taxon>
        <taxon>Thermoprotei</taxon>
        <taxon>Thermofilales</taxon>
        <taxon>Thermofilaceae</taxon>
        <taxon>Thermofilum</taxon>
    </lineage>
</organism>
<evidence type="ECO:0000313" key="2">
    <source>
        <dbReference type="EMBL" id="HHP04364.1"/>
    </source>
</evidence>
<dbReference type="EMBL" id="DRZM01000040">
    <property type="protein sequence ID" value="HHP04364.1"/>
    <property type="molecule type" value="Genomic_DNA"/>
</dbReference>
<dbReference type="AlphaFoldDB" id="A0A7C1P427"/>
<evidence type="ECO:0000313" key="1">
    <source>
        <dbReference type="EMBL" id="HEB48332.1"/>
    </source>
</evidence>
<proteinExistence type="predicted"/>
<reference evidence="1" key="1">
    <citation type="journal article" date="2020" name="mSystems">
        <title>Genome- and Community-Level Interaction Insights into Carbon Utilization and Element Cycling Functions of Hydrothermarchaeota in Hydrothermal Sediment.</title>
        <authorList>
            <person name="Zhou Z."/>
            <person name="Liu Y."/>
            <person name="Xu W."/>
            <person name="Pan J."/>
            <person name="Luo Z.H."/>
            <person name="Li M."/>
        </authorList>
    </citation>
    <scope>NUCLEOTIDE SEQUENCE [LARGE SCALE GENOMIC DNA]</scope>
    <source>
        <strain evidence="2">SpSt-1125</strain>
        <strain evidence="1">SpSt-25</strain>
    </source>
</reference>
<sequence>MGYGVSGDNFLKLVIQRYLPRFFYNLSQQELDFMGDVAREDFANYAAYTRGVLTEPTYREVALSYLSLLAEDNPLAFDRMLSSWMEVWSIKWGQRVKLVLSEDQREEEVLQAIDKKASKLVPLLGDLYPHLTRFAIGSLISNGEVCFTNLLADTVVKEVLAKLASSMSVEKAANFAKSNPVFLLSEIVQRARALARYKGNLIVLKVNPSFFQEVREEIHEW</sequence>
<accession>A0A7C1P427</accession>
<gene>
    <name evidence="2" type="ORF">ENM88_01265</name>
    <name evidence="1" type="ORF">ENP77_00835</name>
</gene>
<protein>
    <submittedName>
        <fullName evidence="1">Uncharacterized protein</fullName>
    </submittedName>
</protein>
<dbReference type="EMBL" id="DSKP01000030">
    <property type="protein sequence ID" value="HEB48332.1"/>
    <property type="molecule type" value="Genomic_DNA"/>
</dbReference>